<keyword evidence="4" id="KW-1185">Reference proteome</keyword>
<feature type="chain" id="PRO_5003850156" evidence="1">
    <location>
        <begin position="21"/>
        <end position="363"/>
    </location>
</feature>
<evidence type="ECO:0000313" key="4">
    <source>
        <dbReference type="Proteomes" id="UP000005835"/>
    </source>
</evidence>
<organism evidence="3 4">
    <name type="scientific">Sutterella wadsworthensis 2_1_59BFAA</name>
    <dbReference type="NCBI Taxonomy" id="742823"/>
    <lineage>
        <taxon>Bacteria</taxon>
        <taxon>Pseudomonadati</taxon>
        <taxon>Pseudomonadota</taxon>
        <taxon>Betaproteobacteria</taxon>
        <taxon>Burkholderiales</taxon>
        <taxon>Sutterellaceae</taxon>
        <taxon>Sutterella</taxon>
    </lineage>
</organism>
<dbReference type="InterPro" id="IPR023346">
    <property type="entry name" value="Lysozyme-like_dom_sf"/>
</dbReference>
<dbReference type="Gene3D" id="1.10.530.10">
    <property type="match status" value="1"/>
</dbReference>
<feature type="signal peptide" evidence="1">
    <location>
        <begin position="1"/>
        <end position="20"/>
    </location>
</feature>
<evidence type="ECO:0000313" key="3">
    <source>
        <dbReference type="EMBL" id="EKB32273.1"/>
    </source>
</evidence>
<gene>
    <name evidence="3" type="ORF">HMPREF9465_00123</name>
</gene>
<dbReference type="Proteomes" id="UP000005835">
    <property type="component" value="Unassembled WGS sequence"/>
</dbReference>
<sequence length="363" mass="39961">MTIYATACAACMAACACALAADAPANTAKAPQSTVSPSASCYLARPDVVEFLGQISEKHGIPLEWLKDEVAVARYSETAERLMTPKPGIRKPGSDVVKSPFRNYLAYARGFLTQERILRGREFIERNAAIFDEIEMKSGVSRYVITAVIGVETFYGRNMGRYRVLDSLMTLSFDYTRRAAFFKEELAHFLEFCWRQEVQPVTVLGSFAGAIGYGQFMPSSLDRWGADGDKDGRIDMVESEPDAIASVARFLTAHGWVAGRGLLYPVRADAEIFDATGSGGIAAHATVEGLRKAGVDTGEHFPLLDDEPVLLVDLPQLDEKGRRTTKWYIGTRNFSSVLRYNRSYFYAAAVAMLANRIAGIDEP</sequence>
<dbReference type="eggNOG" id="COG2951">
    <property type="taxonomic scope" value="Bacteria"/>
</dbReference>
<dbReference type="FunFam" id="1.10.8.350:FF:000001">
    <property type="entry name" value="Lytic murein transglycosylase B"/>
    <property type="match status" value="1"/>
</dbReference>
<dbReference type="SUPFAM" id="SSF53955">
    <property type="entry name" value="Lysozyme-like"/>
    <property type="match status" value="1"/>
</dbReference>
<proteinExistence type="predicted"/>
<dbReference type="HOGENOM" id="CLU_035402_1_1_4"/>
<dbReference type="GO" id="GO:0008933">
    <property type="term" value="F:peptidoglycan lytic transglycosylase activity"/>
    <property type="evidence" value="ECO:0007669"/>
    <property type="project" value="TreeGrafter"/>
</dbReference>
<name>K1K0D8_9BURK</name>
<evidence type="ECO:0000259" key="2">
    <source>
        <dbReference type="Pfam" id="PF13406"/>
    </source>
</evidence>
<feature type="domain" description="Transglycosylase SLT" evidence="2">
    <location>
        <begin position="51"/>
        <end position="354"/>
    </location>
</feature>
<protein>
    <submittedName>
        <fullName evidence="3">Lytic murein transglycosylase B</fullName>
    </submittedName>
</protein>
<dbReference type="EMBL" id="ADMG01000006">
    <property type="protein sequence ID" value="EKB32273.1"/>
    <property type="molecule type" value="Genomic_DNA"/>
</dbReference>
<dbReference type="InterPro" id="IPR043426">
    <property type="entry name" value="MltB-like"/>
</dbReference>
<dbReference type="InterPro" id="IPR031304">
    <property type="entry name" value="SLT_2"/>
</dbReference>
<dbReference type="Pfam" id="PF13406">
    <property type="entry name" value="SLT_2"/>
    <property type="match status" value="1"/>
</dbReference>
<dbReference type="STRING" id="742823.HMPREF9465_00123"/>
<keyword evidence="1" id="KW-0732">Signal</keyword>
<accession>K1K0D8</accession>
<dbReference type="PANTHER" id="PTHR30163:SF9">
    <property type="entry name" value="MEMBRANE-BOUND LYTIC MUREIN TRANSGLYCOSYLASE B"/>
    <property type="match status" value="1"/>
</dbReference>
<dbReference type="PATRIC" id="fig|742823.3.peg.125"/>
<reference evidence="3 4" key="1">
    <citation type="submission" date="2012-05" db="EMBL/GenBank/DDBJ databases">
        <title>The Genome Sequence of Sutterella wadsworthensis 2_1_59BFAA.</title>
        <authorList>
            <consortium name="The Broad Institute Genome Sequencing Platform"/>
            <person name="Earl A."/>
            <person name="Ward D."/>
            <person name="Feldgarden M."/>
            <person name="Gevers D."/>
            <person name="Daigneault M."/>
            <person name="Strauss J."/>
            <person name="Allen-Vercoe E."/>
            <person name="Walker B."/>
            <person name="Young S.K."/>
            <person name="Zeng Q."/>
            <person name="Gargeya S."/>
            <person name="Fitzgerald M."/>
            <person name="Haas B."/>
            <person name="Abouelleil A."/>
            <person name="Alvarado L."/>
            <person name="Arachchi H.M."/>
            <person name="Berlin A.M."/>
            <person name="Chapman S.B."/>
            <person name="Goldberg J."/>
            <person name="Griggs A."/>
            <person name="Gujja S."/>
            <person name="Hansen M."/>
            <person name="Howarth C."/>
            <person name="Imamovic A."/>
            <person name="Larimer J."/>
            <person name="McCowen C."/>
            <person name="Montmayeur A."/>
            <person name="Murphy C."/>
            <person name="Neiman D."/>
            <person name="Pearson M."/>
            <person name="Priest M."/>
            <person name="Roberts A."/>
            <person name="Saif S."/>
            <person name="Shea T."/>
            <person name="Sisk P."/>
            <person name="Sykes S."/>
            <person name="Wortman J."/>
            <person name="Nusbaum C."/>
            <person name="Birren B."/>
        </authorList>
    </citation>
    <scope>NUCLEOTIDE SEQUENCE [LARGE SCALE GENOMIC DNA]</scope>
    <source>
        <strain evidence="3 4">2_1_59BFAA</strain>
    </source>
</reference>
<comment type="caution">
    <text evidence="3">The sequence shown here is derived from an EMBL/GenBank/DDBJ whole genome shotgun (WGS) entry which is preliminary data.</text>
</comment>
<dbReference type="AlphaFoldDB" id="K1K0D8"/>
<dbReference type="Gene3D" id="1.10.8.350">
    <property type="entry name" value="Bacterial muramidase"/>
    <property type="match status" value="1"/>
</dbReference>
<dbReference type="PANTHER" id="PTHR30163">
    <property type="entry name" value="MEMBRANE-BOUND LYTIC MUREIN TRANSGLYCOSYLASE B"/>
    <property type="match status" value="1"/>
</dbReference>
<evidence type="ECO:0000256" key="1">
    <source>
        <dbReference type="SAM" id="SignalP"/>
    </source>
</evidence>
<dbReference type="GO" id="GO:0009253">
    <property type="term" value="P:peptidoglycan catabolic process"/>
    <property type="evidence" value="ECO:0007669"/>
    <property type="project" value="TreeGrafter"/>
</dbReference>